<dbReference type="Proteomes" id="UP000028661">
    <property type="component" value="Segment"/>
</dbReference>
<protein>
    <recommendedName>
        <fullName evidence="3">Tail fiber protein</fullName>
    </recommendedName>
</protein>
<reference evidence="2" key="1">
    <citation type="journal article" date="2014" name="Elife">
        <title>Evolutionary consequences of intra-patient phage predation on microbial populations.</title>
        <authorList>
            <person name="Seed K.D."/>
            <person name="Yen M."/>
            <person name="Shapiro B.J."/>
            <person name="Hilaire I.J."/>
            <person name="Charles R.C."/>
            <person name="Teng J.E."/>
            <person name="Ivers L.C."/>
            <person name="Boncy J."/>
            <person name="Harris J.B."/>
            <person name="Camilli A."/>
        </authorList>
    </citation>
    <scope>NUCLEOTIDE SEQUENCE [LARGE SCALE GENOMIC DNA]</scope>
</reference>
<name>A0A076G583_9CAUD</name>
<accession>A0A076G583</accession>
<organism evidence="1 2">
    <name type="scientific">Vibrio phage ICP2_2011_A</name>
    <dbReference type="NCBI Taxonomy" id="1529057"/>
    <lineage>
        <taxon>Viruses</taxon>
        <taxon>Duplodnaviria</taxon>
        <taxon>Heunggongvirae</taxon>
        <taxon>Uroviricota</taxon>
        <taxon>Caudoviricetes</taxon>
        <taxon>Zobellviridae</taxon>
        <taxon>Icepovirus</taxon>
        <taxon>Icepovirus bengalense</taxon>
    </lineage>
</organism>
<dbReference type="EMBL" id="KM224878">
    <property type="protein sequence ID" value="AII27068.1"/>
    <property type="molecule type" value="Genomic_DNA"/>
</dbReference>
<sequence>MVDKIQTKVIDADSAPVKGSISNSDYVMIQNDSTKELEKVLVSDLLAGSAGSIRIKGEAQMDNPATTPTSIVITGDPDDTAITQGNPPTDLSPNGVAYVVVTTNPSGVSTQITGETKTVFDNDQIVWTGSKWSVSEFGSRVTSVNGRTGDVSGLAEAADVYTKGQSDAKYYSADNKPKFQDLADYVFWLQPAAGKIRVGGNTDLIAGRADKGFLPNVAGTGASSVSYVGNPTWWFSESWVNSYRGGSVNVTGQIQGVGVFDGGTQVYSANNKPTPTELGVLPSSYVPDWSQITNIPEFATRWPTKAEVGLSNVNNWLASSAINSDSTTTYATTAGVKIAYDAAQAARSAPDLAADRKRKITVSKDAPTGGVDGDIWLQYA</sequence>
<evidence type="ECO:0000313" key="2">
    <source>
        <dbReference type="Proteomes" id="UP000028661"/>
    </source>
</evidence>
<proteinExistence type="predicted"/>
<evidence type="ECO:0008006" key="3">
    <source>
        <dbReference type="Google" id="ProtNLM"/>
    </source>
</evidence>
<evidence type="ECO:0000313" key="1">
    <source>
        <dbReference type="EMBL" id="AII27068.1"/>
    </source>
</evidence>
<gene>
    <name evidence="1" type="ORF">ICP22011A_0024</name>
</gene>